<proteinExistence type="predicted"/>
<keyword evidence="2" id="KW-1185">Reference proteome</keyword>
<dbReference type="AlphaFoldDB" id="A0AAE1XR73"/>
<sequence>MLVSWMLNTIEPTLRSTITYMEIAKDLWEDIKERFSIANGPRVQQIKAELANCKQRDLLYGAVRSNILSTNPLPNWNKAYSLVCQEERVRNISRGKEERGEVVSFAVKTNTGGRNLLGTRNGGVTVPKGLDVGKGDRVQGVDVAVQRR</sequence>
<name>A0AAE1XR73_9LAMI</name>
<reference evidence="1" key="2">
    <citation type="journal article" date="2024" name="Plant">
        <title>Genomic evolution and insights into agronomic trait innovations of Sesamum species.</title>
        <authorList>
            <person name="Miao H."/>
            <person name="Wang L."/>
            <person name="Qu L."/>
            <person name="Liu H."/>
            <person name="Sun Y."/>
            <person name="Le M."/>
            <person name="Wang Q."/>
            <person name="Wei S."/>
            <person name="Zheng Y."/>
            <person name="Lin W."/>
            <person name="Duan Y."/>
            <person name="Cao H."/>
            <person name="Xiong S."/>
            <person name="Wang X."/>
            <person name="Wei L."/>
            <person name="Li C."/>
            <person name="Ma Q."/>
            <person name="Ju M."/>
            <person name="Zhao R."/>
            <person name="Li G."/>
            <person name="Mu C."/>
            <person name="Tian Q."/>
            <person name="Mei H."/>
            <person name="Zhang T."/>
            <person name="Gao T."/>
            <person name="Zhang H."/>
        </authorList>
    </citation>
    <scope>NUCLEOTIDE SEQUENCE</scope>
    <source>
        <strain evidence="1">3651</strain>
    </source>
</reference>
<gene>
    <name evidence="1" type="ORF">Salat_2721800</name>
</gene>
<dbReference type="PANTHER" id="PTHR37610">
    <property type="entry name" value="CCHC-TYPE DOMAIN-CONTAINING PROTEIN"/>
    <property type="match status" value="1"/>
</dbReference>
<comment type="caution">
    <text evidence="1">The sequence shown here is derived from an EMBL/GenBank/DDBJ whole genome shotgun (WGS) entry which is preliminary data.</text>
</comment>
<organism evidence="1 2">
    <name type="scientific">Sesamum alatum</name>
    <dbReference type="NCBI Taxonomy" id="300844"/>
    <lineage>
        <taxon>Eukaryota</taxon>
        <taxon>Viridiplantae</taxon>
        <taxon>Streptophyta</taxon>
        <taxon>Embryophyta</taxon>
        <taxon>Tracheophyta</taxon>
        <taxon>Spermatophyta</taxon>
        <taxon>Magnoliopsida</taxon>
        <taxon>eudicotyledons</taxon>
        <taxon>Gunneridae</taxon>
        <taxon>Pentapetalae</taxon>
        <taxon>asterids</taxon>
        <taxon>lamiids</taxon>
        <taxon>Lamiales</taxon>
        <taxon>Pedaliaceae</taxon>
        <taxon>Sesamum</taxon>
    </lineage>
</organism>
<reference evidence="1" key="1">
    <citation type="submission" date="2020-06" db="EMBL/GenBank/DDBJ databases">
        <authorList>
            <person name="Li T."/>
            <person name="Hu X."/>
            <person name="Zhang T."/>
            <person name="Song X."/>
            <person name="Zhang H."/>
            <person name="Dai N."/>
            <person name="Sheng W."/>
            <person name="Hou X."/>
            <person name="Wei L."/>
        </authorList>
    </citation>
    <scope>NUCLEOTIDE SEQUENCE</scope>
    <source>
        <strain evidence="1">3651</strain>
        <tissue evidence="1">Leaf</tissue>
    </source>
</reference>
<protein>
    <submittedName>
        <fullName evidence="1">Uncharacterized protein</fullName>
    </submittedName>
</protein>
<evidence type="ECO:0000313" key="2">
    <source>
        <dbReference type="Proteomes" id="UP001293254"/>
    </source>
</evidence>
<accession>A0AAE1XR73</accession>
<dbReference type="Proteomes" id="UP001293254">
    <property type="component" value="Unassembled WGS sequence"/>
</dbReference>
<evidence type="ECO:0000313" key="1">
    <source>
        <dbReference type="EMBL" id="KAK4416144.1"/>
    </source>
</evidence>
<dbReference type="PANTHER" id="PTHR37610:SF101">
    <property type="entry name" value="(RAPE) HYPOTHETICAL PROTEIN"/>
    <property type="match status" value="1"/>
</dbReference>
<dbReference type="EMBL" id="JACGWO010000011">
    <property type="protein sequence ID" value="KAK4416144.1"/>
    <property type="molecule type" value="Genomic_DNA"/>
</dbReference>